<dbReference type="Pfam" id="PF00202">
    <property type="entry name" value="Aminotran_3"/>
    <property type="match status" value="1"/>
</dbReference>
<dbReference type="GO" id="GO:0003992">
    <property type="term" value="F:N2-acetyl-L-ornithine:2-oxoglutarate 5-aminotransferase activity"/>
    <property type="evidence" value="ECO:0007669"/>
    <property type="project" value="UniProtKB-EC"/>
</dbReference>
<reference evidence="6 7" key="1">
    <citation type="journal article" date="2009" name="Stand. Genomic Sci.">
        <title>Complete genome sequence of Slackia heliotrinireducens type strain (RHS 1).</title>
        <authorList>
            <person name="Pukall R."/>
            <person name="Lapidus A."/>
            <person name="Nolan M."/>
            <person name="Copeland A."/>
            <person name="Glavina Del Rio T."/>
            <person name="Lucas S."/>
            <person name="Chen F."/>
            <person name="Tice H."/>
            <person name="Cheng J.F."/>
            <person name="Chertkov O."/>
            <person name="Bruce D."/>
            <person name="Goodwin L."/>
            <person name="Kuske C."/>
            <person name="Brettin T."/>
            <person name="Detter J.C."/>
            <person name="Han C."/>
            <person name="Pitluck S."/>
            <person name="Pati A."/>
            <person name="Mavrommatis K."/>
            <person name="Ivanova N."/>
            <person name="Ovchinnikova G."/>
            <person name="Chen A."/>
            <person name="Palaniappan K."/>
            <person name="Schneider S."/>
            <person name="Rohde M."/>
            <person name="Chain P."/>
            <person name="D'haeseleer P."/>
            <person name="Goker M."/>
            <person name="Bristow J."/>
            <person name="Eisen J.A."/>
            <person name="Markowitz V."/>
            <person name="Kyrpides N.C."/>
            <person name="Klenk H.P."/>
            <person name="Hugenholtz P."/>
        </authorList>
    </citation>
    <scope>NUCLEOTIDE SEQUENCE [LARGE SCALE GENOMIC DNA]</scope>
    <source>
        <strain evidence="7">ATCC 29202 / DSM 20476 / NCTC 11029 / RHS 1</strain>
    </source>
</reference>
<accession>C7N0Z1</accession>
<dbReference type="eggNOG" id="COG4992">
    <property type="taxonomic scope" value="Bacteria"/>
</dbReference>
<dbReference type="PROSITE" id="PS00600">
    <property type="entry name" value="AA_TRANSFER_CLASS_3"/>
    <property type="match status" value="1"/>
</dbReference>
<sequence length="402" mass="43013">MTLEHEQQLENEYVMPTFVRKPVEFVSGSGMELVDDKGKTYLDFIGGIGVIAIGHCNPVLADALAEQAHKLMHVSNYYYVEGRGDLSKKLCDMLNHGAAEPEVWKTFYTNSGAESNECAVKIARLHAKKNGRGGTIVTLEGSFHGRTLATLAATAQPAKQEAFQPLPAGFVATPPNDVAALEALFEAQGTDIAAVLVEPIQGEGGVKPLTQEFMQAVREQCTKHGALMMCDEVQTGIYRCGTPYAFQKFGVVPDVVSMAKGIGGGMPMGACAARGEIADTFSPGDHGTTFGGSCLAITAANTTLDYIQEHDIAANIEETGAYLREQLATLPHMKEVRGMGLMDAIEFDDTVDAPALVLAALEADQGLVLNYTGPHTMRFLPPLVCTKADVDVMIAQMKELLG</sequence>
<dbReference type="CDD" id="cd00610">
    <property type="entry name" value="OAT_like"/>
    <property type="match status" value="1"/>
</dbReference>
<proteinExistence type="inferred from homology"/>
<dbReference type="KEGG" id="shi:Shel_22030"/>
<dbReference type="AlphaFoldDB" id="C7N0Z1"/>
<evidence type="ECO:0000313" key="7">
    <source>
        <dbReference type="Proteomes" id="UP000002026"/>
    </source>
</evidence>
<keyword evidence="4 5" id="KW-0663">Pyridoxal phosphate</keyword>
<dbReference type="GO" id="GO:0030170">
    <property type="term" value="F:pyridoxal phosphate binding"/>
    <property type="evidence" value="ECO:0007669"/>
    <property type="project" value="InterPro"/>
</dbReference>
<dbReference type="InterPro" id="IPR015421">
    <property type="entry name" value="PyrdxlP-dep_Trfase_major"/>
</dbReference>
<organism evidence="6 7">
    <name type="scientific">Slackia heliotrinireducens (strain ATCC 29202 / DSM 20476 / NCTC 11029 / RHS 1)</name>
    <name type="common">Peptococcus heliotrinreducens</name>
    <dbReference type="NCBI Taxonomy" id="471855"/>
    <lineage>
        <taxon>Bacteria</taxon>
        <taxon>Bacillati</taxon>
        <taxon>Actinomycetota</taxon>
        <taxon>Coriobacteriia</taxon>
        <taxon>Eggerthellales</taxon>
        <taxon>Eggerthellaceae</taxon>
        <taxon>Slackia</taxon>
    </lineage>
</organism>
<protein>
    <submittedName>
        <fullName evidence="6">Ornithine/acetylornithine aminotransferase</fullName>
        <ecNumber evidence="6">2.6.1.11</ecNumber>
    </submittedName>
</protein>
<keyword evidence="2 6" id="KW-0032">Aminotransferase</keyword>
<dbReference type="HOGENOM" id="CLU_016922_10_1_11"/>
<dbReference type="Gene3D" id="3.40.640.10">
    <property type="entry name" value="Type I PLP-dependent aspartate aminotransferase-like (Major domain)"/>
    <property type="match status" value="1"/>
</dbReference>
<evidence type="ECO:0000256" key="5">
    <source>
        <dbReference type="RuleBase" id="RU003560"/>
    </source>
</evidence>
<dbReference type="SUPFAM" id="SSF53383">
    <property type="entry name" value="PLP-dependent transferases"/>
    <property type="match status" value="1"/>
</dbReference>
<dbReference type="PANTHER" id="PTHR11986:SF79">
    <property type="entry name" value="ACETYLORNITHINE AMINOTRANSFERASE, MITOCHONDRIAL"/>
    <property type="match status" value="1"/>
</dbReference>
<dbReference type="PANTHER" id="PTHR11986">
    <property type="entry name" value="AMINOTRANSFERASE CLASS III"/>
    <property type="match status" value="1"/>
</dbReference>
<dbReference type="EMBL" id="CP001684">
    <property type="protein sequence ID" value="ACV23213.1"/>
    <property type="molecule type" value="Genomic_DNA"/>
</dbReference>
<keyword evidence="3 6" id="KW-0808">Transferase</keyword>
<comment type="similarity">
    <text evidence="5">Belongs to the class-III pyridoxal-phosphate-dependent aminotransferase family.</text>
</comment>
<dbReference type="Proteomes" id="UP000002026">
    <property type="component" value="Chromosome"/>
</dbReference>
<keyword evidence="7" id="KW-1185">Reference proteome</keyword>
<evidence type="ECO:0000256" key="4">
    <source>
        <dbReference type="ARBA" id="ARBA00022898"/>
    </source>
</evidence>
<dbReference type="InterPro" id="IPR050103">
    <property type="entry name" value="Class-III_PLP-dep_AT"/>
</dbReference>
<evidence type="ECO:0000313" key="6">
    <source>
        <dbReference type="EMBL" id="ACV23213.1"/>
    </source>
</evidence>
<dbReference type="RefSeq" id="WP_012799313.1">
    <property type="nucleotide sequence ID" value="NC_013165.1"/>
</dbReference>
<dbReference type="InterPro" id="IPR015422">
    <property type="entry name" value="PyrdxlP-dep_Trfase_small"/>
</dbReference>
<dbReference type="Gene3D" id="3.90.1150.10">
    <property type="entry name" value="Aspartate Aminotransferase, domain 1"/>
    <property type="match status" value="1"/>
</dbReference>
<dbReference type="InterPro" id="IPR015424">
    <property type="entry name" value="PyrdxlP-dep_Trfase"/>
</dbReference>
<dbReference type="InterPro" id="IPR005814">
    <property type="entry name" value="Aminotrans_3"/>
</dbReference>
<dbReference type="PIRSF" id="PIRSF000521">
    <property type="entry name" value="Transaminase_4ab_Lys_Orn"/>
    <property type="match status" value="1"/>
</dbReference>
<dbReference type="STRING" id="471855.Shel_22030"/>
<evidence type="ECO:0000256" key="1">
    <source>
        <dbReference type="ARBA" id="ARBA00001933"/>
    </source>
</evidence>
<evidence type="ECO:0000256" key="3">
    <source>
        <dbReference type="ARBA" id="ARBA00022679"/>
    </source>
</evidence>
<dbReference type="InterPro" id="IPR049704">
    <property type="entry name" value="Aminotrans_3_PPA_site"/>
</dbReference>
<dbReference type="GO" id="GO:0042802">
    <property type="term" value="F:identical protein binding"/>
    <property type="evidence" value="ECO:0007669"/>
    <property type="project" value="TreeGrafter"/>
</dbReference>
<dbReference type="NCBIfam" id="NF002325">
    <property type="entry name" value="PRK01278.1"/>
    <property type="match status" value="1"/>
</dbReference>
<comment type="cofactor">
    <cofactor evidence="1">
        <name>pyridoxal 5'-phosphate</name>
        <dbReference type="ChEBI" id="CHEBI:597326"/>
    </cofactor>
</comment>
<name>C7N0Z1_SLAHD</name>
<dbReference type="EC" id="2.6.1.11" evidence="6"/>
<gene>
    <name evidence="6" type="ordered locus">Shel_22030</name>
</gene>
<dbReference type="FunFam" id="3.40.640.10:FF:000004">
    <property type="entry name" value="Acetylornithine aminotransferase"/>
    <property type="match status" value="1"/>
</dbReference>
<evidence type="ECO:0000256" key="2">
    <source>
        <dbReference type="ARBA" id="ARBA00022576"/>
    </source>
</evidence>